<accession>A0ABM4H926</accession>
<evidence type="ECO:0000256" key="10">
    <source>
        <dbReference type="SAM" id="MobiDB-lite"/>
    </source>
</evidence>
<evidence type="ECO:0000256" key="1">
    <source>
        <dbReference type="ARBA" id="ARBA00004123"/>
    </source>
</evidence>
<evidence type="ECO:0000313" key="15">
    <source>
        <dbReference type="RefSeq" id="XP_070312071.1"/>
    </source>
</evidence>
<dbReference type="SMART" id="SM00297">
    <property type="entry name" value="BROMO"/>
    <property type="match status" value="6"/>
</dbReference>
<feature type="domain" description="Bromo" evidence="11">
    <location>
        <begin position="218"/>
        <end position="288"/>
    </location>
</feature>
<dbReference type="CDD" id="cd05520">
    <property type="entry name" value="Bromo_polybromo_III"/>
    <property type="match status" value="1"/>
</dbReference>
<feature type="region of interest" description="Disordered" evidence="10">
    <location>
        <begin position="1354"/>
        <end position="1378"/>
    </location>
</feature>
<feature type="DNA-binding region" description="HMG box" evidence="9">
    <location>
        <begin position="1379"/>
        <end position="1429"/>
    </location>
</feature>
<dbReference type="InterPro" id="IPR037382">
    <property type="entry name" value="Rsc/polybromo"/>
</dbReference>
<dbReference type="CDD" id="cd05517">
    <property type="entry name" value="Bromo_polybromo_II"/>
    <property type="match status" value="1"/>
</dbReference>
<dbReference type="Pfam" id="PF01426">
    <property type="entry name" value="BAH"/>
    <property type="match status" value="2"/>
</dbReference>
<keyword evidence="7 9" id="KW-0539">Nucleus</keyword>
<feature type="compositionally biased region" description="Polar residues" evidence="10">
    <location>
        <begin position="484"/>
        <end position="493"/>
    </location>
</feature>
<dbReference type="CDD" id="cd04717">
    <property type="entry name" value="BAH_polybromo"/>
    <property type="match status" value="2"/>
</dbReference>
<dbReference type="PANTHER" id="PTHR16062:SF19">
    <property type="entry name" value="PROTEIN POLYBROMO-1"/>
    <property type="match status" value="1"/>
</dbReference>
<feature type="region of interest" description="Disordered" evidence="10">
    <location>
        <begin position="475"/>
        <end position="499"/>
    </location>
</feature>
<dbReference type="InterPro" id="IPR043151">
    <property type="entry name" value="BAH_sf"/>
</dbReference>
<dbReference type="Gene3D" id="1.20.920.10">
    <property type="entry name" value="Bromodomain-like"/>
    <property type="match status" value="6"/>
</dbReference>
<dbReference type="PROSITE" id="PS50118">
    <property type="entry name" value="HMG_BOX_2"/>
    <property type="match status" value="1"/>
</dbReference>
<dbReference type="CDD" id="cd21984">
    <property type="entry name" value="HMG-box_PB1"/>
    <property type="match status" value="1"/>
</dbReference>
<dbReference type="CDD" id="cd05518">
    <property type="entry name" value="Bromo_polybromo_IV"/>
    <property type="match status" value="1"/>
</dbReference>
<evidence type="ECO:0000313" key="14">
    <source>
        <dbReference type="Proteomes" id="UP001652640"/>
    </source>
</evidence>
<feature type="region of interest" description="Disordered" evidence="10">
    <location>
        <begin position="173"/>
        <end position="196"/>
    </location>
</feature>
<dbReference type="SMART" id="SM00398">
    <property type="entry name" value="HMG"/>
    <property type="match status" value="1"/>
</dbReference>
<feature type="domain" description="Bromo" evidence="11">
    <location>
        <begin position="676"/>
        <end position="746"/>
    </location>
</feature>
<feature type="domain" description="Bromo" evidence="11">
    <location>
        <begin position="82"/>
        <end position="152"/>
    </location>
</feature>
<evidence type="ECO:0000256" key="5">
    <source>
        <dbReference type="ARBA" id="ARBA00023117"/>
    </source>
</evidence>
<feature type="domain" description="Bromo" evidence="11">
    <location>
        <begin position="385"/>
        <end position="455"/>
    </location>
</feature>
<name>A0ABM4H926_ODOVR</name>
<feature type="region of interest" description="Disordered" evidence="10">
    <location>
        <begin position="17"/>
        <end position="57"/>
    </location>
</feature>
<reference evidence="14" key="1">
    <citation type="journal article" date="2022" name="J. Hered.">
        <title>A De Novo Chromosome-Level Genome Assembly of the White-Tailed Deer, Odocoileus Virginianus.</title>
        <authorList>
            <person name="London E.W."/>
            <person name="Roca A.L."/>
            <person name="Novakofski J.E."/>
            <person name="Mateus-Pinilla N.E."/>
        </authorList>
    </citation>
    <scope>NUCLEOTIDE SEQUENCE [LARGE SCALE GENOMIC DNA]</scope>
</reference>
<dbReference type="CDD" id="cd05524">
    <property type="entry name" value="Bromo_polybromo_I"/>
    <property type="match status" value="1"/>
</dbReference>
<evidence type="ECO:0000256" key="9">
    <source>
        <dbReference type="PROSITE-ProRule" id="PRU00267"/>
    </source>
</evidence>
<dbReference type="InterPro" id="IPR018359">
    <property type="entry name" value="Bromodomain_CS"/>
</dbReference>
<dbReference type="InterPro" id="IPR036910">
    <property type="entry name" value="HMG_box_dom_sf"/>
</dbReference>
<dbReference type="CDD" id="cd05515">
    <property type="entry name" value="Bromo_polybromo_V"/>
    <property type="match status" value="1"/>
</dbReference>
<dbReference type="InterPro" id="IPR036427">
    <property type="entry name" value="Bromodomain-like_sf"/>
</dbReference>
<keyword evidence="4" id="KW-0805">Transcription regulation</keyword>
<keyword evidence="3" id="KW-0156">Chromatin regulator</keyword>
<dbReference type="SUPFAM" id="SSF47370">
    <property type="entry name" value="Bromodomain"/>
    <property type="match status" value="6"/>
</dbReference>
<dbReference type="Proteomes" id="UP001652640">
    <property type="component" value="Chromosome 26"/>
</dbReference>
<evidence type="ECO:0000256" key="4">
    <source>
        <dbReference type="ARBA" id="ARBA00023015"/>
    </source>
</evidence>
<dbReference type="SMART" id="SM00439">
    <property type="entry name" value="BAH"/>
    <property type="match status" value="2"/>
</dbReference>
<organism evidence="14 15">
    <name type="scientific">Odocoileus virginianus</name>
    <name type="common">White-tailed deer</name>
    <dbReference type="NCBI Taxonomy" id="9874"/>
    <lineage>
        <taxon>Eukaryota</taxon>
        <taxon>Metazoa</taxon>
        <taxon>Chordata</taxon>
        <taxon>Craniata</taxon>
        <taxon>Vertebrata</taxon>
        <taxon>Euteleostomi</taxon>
        <taxon>Mammalia</taxon>
        <taxon>Eutheria</taxon>
        <taxon>Laurasiatheria</taxon>
        <taxon>Artiodactyla</taxon>
        <taxon>Ruminantia</taxon>
        <taxon>Pecora</taxon>
        <taxon>Cervidae</taxon>
        <taxon>Odocoileinae</taxon>
        <taxon>Odocoileus</taxon>
    </lineage>
</organism>
<dbReference type="InterPro" id="IPR037968">
    <property type="entry name" value="PBRM1_BD5"/>
</dbReference>
<evidence type="ECO:0000256" key="2">
    <source>
        <dbReference type="ARBA" id="ARBA00022737"/>
    </source>
</evidence>
<feature type="compositionally biased region" description="Basic and acidic residues" evidence="10">
    <location>
        <begin position="902"/>
        <end position="933"/>
    </location>
</feature>
<dbReference type="Pfam" id="PF00439">
    <property type="entry name" value="Bromodomain"/>
    <property type="match status" value="6"/>
</dbReference>
<sequence>MRRLAFRGAGCALKKLDSMGSKRRRATSPSSSVSGDFDDGHHSVSTPGPSRKRRRLSSLPTVDPIAVCHELYNTIRDYKDEQGRLLCELFIRAPKRRNQPDYYEVVSQPIDLMKIQQKLKMEEYDDVNLLTADFQLLFNNAKAYYKPDSPEYKAACKLWDLYLRTRNEFVQKGEADDEDDDEDGQDGQGTVTEGSSPGYLKEILEQLLEAIVVATNPSGRLISELFQKLPSKVQYPDYYAIIKEPIDLKTIAQRIQNGSYKSIHAMAKDIDLLAKNAKTYNEPGSQVFKDANSIKKIFYMKKAEIEHEMTKSSLRMSNKRAVQGGRLSAITMALQYGSESEEDAALAAARYEEGESEAESITSFMDVSNPFYQLYDTVRSCRNNQGQLIAEPFFHLPSKKKYPDYYQQIKTPISLQQIRTKLKNQEYETLDHLECDLNLMFENAKRYNVPNSAIYKRVLKLQQVMQAKKKELARRDDIEDGDSMISSATSDTGSAKRKRNTLDSEMLGLRRLSSKKNIRKQRMKILFNVVLEAREPGSGRRLCDLFMVKPSKKDYPDYYKIILEPMDLKIIEHNIRNDKYAGEEGMIEDMKLMFRNARHYNEEGSQVYNDAHILEKLLKDKRKELGPLPDDDDMASPKLKLSRKSGISPKKSKYMTPMQQKLNEVYEAVKNYTDKRGRRLSAIFLRLPSRSELPDYYLTIKKPMDMEKIRSHMMANKYQDIDSMVEDFVMMFNNACTYNEPESLIYKDALVLHKVLLETRRDLEGDEDSHVPNVTLLIQELIHNLFVSVMSHQDDEGRCYSDSLAEIPAVDPSFPNKPPLTFDIIRKNVENNRYRRLDLFQEHMFEVLERARRMNRTDSEIYEDAVELQQFFIKIRDELCKNGEILLSPALSYTTKHLHNDVEKEKKEKLPKEIEEDKLKREEEKREAEKSEDSSGAAGLSGLHRTYSQDCSFKNSMYHVGDYVYVEPSEANLQPHIVCIERLWEDSAGEKWLYGCWFYRPNETFHLATRKFLEKEVFKSDYYNKVPVSKILGKCVVMFVKEYFKLCPENFRDEDVFVCESRYSAKTKSFKKIKLWTMPISSVRFVPRDVPLPVVRVASVFANADKGDDEKNTDNSEDSRTEDSFNLEKEKEDVPVEMSNGEPGCHYFEQLRYNDMWLKVGDCVFIKSHGLVRPRVGRIEKVWVRDGAAYFYGPIFIHPEETEHEPTKMFYKKEVFLSNLEETCPMTCILGKCAVLSFKDFLSCRPTEIPENDILLCESRYNESDKQMKKFKGLKRFSLSAKVVDDEIYYFRKPIVPQKEPSPLLEKKIQLLEAKFAELEGGDDDIEEMGEEDSEVIEPPSLPQLQTPLASELDLMPYTPPQSTPKSAKGSAKKEGSKRKINMSGYILFSSEMRAVIKAQHPDYSFGELSRLVGTEWRNLETAKKAEYEGVMNQGVAPMVGTPAPGGSPYGQQVGVLGPPGQQAPPPYPGPHPAGPPVIQQPTTPMFVAPPPKTQRLLHSEAYLKYIEGLSAESSSISKWDQTLAARRRDVHLSKEQESRLPSHWLKSKGAHTTMADALWRLRDLMLRDTLNIRQAYNLENL</sequence>
<dbReference type="PROSITE" id="PS50014">
    <property type="entry name" value="BROMODOMAIN_2"/>
    <property type="match status" value="6"/>
</dbReference>
<dbReference type="SUPFAM" id="SSF47095">
    <property type="entry name" value="HMG-box"/>
    <property type="match status" value="1"/>
</dbReference>
<dbReference type="Gene3D" id="2.30.30.490">
    <property type="match status" value="2"/>
</dbReference>
<evidence type="ECO:0000256" key="7">
    <source>
        <dbReference type="ARBA" id="ARBA00023242"/>
    </source>
</evidence>
<dbReference type="CDD" id="cd05526">
    <property type="entry name" value="Bromo_polybromo_VI"/>
    <property type="match status" value="1"/>
</dbReference>
<evidence type="ECO:0000256" key="8">
    <source>
        <dbReference type="PROSITE-ProRule" id="PRU00035"/>
    </source>
</evidence>
<keyword evidence="9" id="KW-0238">DNA-binding</keyword>
<dbReference type="PROSITE" id="PS00633">
    <property type="entry name" value="BROMODOMAIN_1"/>
    <property type="match status" value="5"/>
</dbReference>
<feature type="domain" description="HMG box" evidence="12">
    <location>
        <begin position="1379"/>
        <end position="1429"/>
    </location>
</feature>
<keyword evidence="14" id="KW-1185">Reference proteome</keyword>
<dbReference type="InterPro" id="IPR001487">
    <property type="entry name" value="Bromodomain"/>
</dbReference>
<keyword evidence="5 8" id="KW-0103">Bromodomain</keyword>
<dbReference type="PROSITE" id="PS51038">
    <property type="entry name" value="BAH"/>
    <property type="match status" value="2"/>
</dbReference>
<feature type="domain" description="Bromo" evidence="11">
    <location>
        <begin position="538"/>
        <end position="608"/>
    </location>
</feature>
<dbReference type="InterPro" id="IPR009071">
    <property type="entry name" value="HMG_box_dom"/>
</dbReference>
<dbReference type="GeneID" id="110125320"/>
<keyword evidence="2" id="KW-0677">Repeat</keyword>
<feature type="domain" description="BAH" evidence="13">
    <location>
        <begin position="956"/>
        <end position="1074"/>
    </location>
</feature>
<evidence type="ECO:0000259" key="11">
    <source>
        <dbReference type="PROSITE" id="PS50014"/>
    </source>
</evidence>
<feature type="region of interest" description="Disordered" evidence="10">
    <location>
        <begin position="625"/>
        <end position="646"/>
    </location>
</feature>
<feature type="domain" description="BAH" evidence="13">
    <location>
        <begin position="1156"/>
        <end position="1272"/>
    </location>
</feature>
<dbReference type="RefSeq" id="XP_070312071.1">
    <property type="nucleotide sequence ID" value="XM_070455970.1"/>
</dbReference>
<reference evidence="15" key="2">
    <citation type="submission" date="2025-08" db="UniProtKB">
        <authorList>
            <consortium name="RefSeq"/>
        </authorList>
    </citation>
    <scope>IDENTIFICATION</scope>
    <source>
        <tissue evidence="15">Tongue muscle</tissue>
    </source>
</reference>
<protein>
    <submittedName>
        <fullName evidence="15">Protein polybromo-1 isoform X29</fullName>
    </submittedName>
</protein>
<dbReference type="PRINTS" id="PR00503">
    <property type="entry name" value="BROMODOMAIN"/>
</dbReference>
<feature type="compositionally biased region" description="Acidic residues" evidence="10">
    <location>
        <begin position="175"/>
        <end position="185"/>
    </location>
</feature>
<evidence type="ECO:0000259" key="12">
    <source>
        <dbReference type="PROSITE" id="PS50118"/>
    </source>
</evidence>
<dbReference type="PANTHER" id="PTHR16062">
    <property type="entry name" value="SWI/SNF-RELATED"/>
    <property type="match status" value="1"/>
</dbReference>
<dbReference type="InterPro" id="IPR001025">
    <property type="entry name" value="BAH_dom"/>
</dbReference>
<dbReference type="Pfam" id="PF00505">
    <property type="entry name" value="HMG_box"/>
    <property type="match status" value="1"/>
</dbReference>
<feature type="region of interest" description="Disordered" evidence="10">
    <location>
        <begin position="902"/>
        <end position="941"/>
    </location>
</feature>
<feature type="region of interest" description="Disordered" evidence="10">
    <location>
        <begin position="1106"/>
        <end position="1133"/>
    </location>
</feature>
<evidence type="ECO:0000259" key="13">
    <source>
        <dbReference type="PROSITE" id="PS51038"/>
    </source>
</evidence>
<feature type="domain" description="Bromo" evidence="11">
    <location>
        <begin position="817"/>
        <end position="862"/>
    </location>
</feature>
<proteinExistence type="predicted"/>
<keyword evidence="6" id="KW-0804">Transcription</keyword>
<comment type="subcellular location">
    <subcellularLocation>
        <location evidence="1">Nucleus</location>
    </subcellularLocation>
</comment>
<evidence type="ECO:0000256" key="3">
    <source>
        <dbReference type="ARBA" id="ARBA00022853"/>
    </source>
</evidence>
<evidence type="ECO:0000256" key="6">
    <source>
        <dbReference type="ARBA" id="ARBA00023163"/>
    </source>
</evidence>
<gene>
    <name evidence="15" type="primary">PBRM1</name>
</gene>